<evidence type="ECO:0000256" key="5">
    <source>
        <dbReference type="ARBA" id="ARBA00022737"/>
    </source>
</evidence>
<evidence type="ECO:0000256" key="11">
    <source>
        <dbReference type="RuleBase" id="RU000488"/>
    </source>
</evidence>
<feature type="repeat" description="Solcar" evidence="10">
    <location>
        <begin position="248"/>
        <end position="348"/>
    </location>
</feature>
<keyword evidence="5" id="KW-0677">Repeat</keyword>
<dbReference type="PANTHER" id="PTHR45618">
    <property type="entry name" value="MITOCHONDRIAL DICARBOXYLATE CARRIER-RELATED"/>
    <property type="match status" value="1"/>
</dbReference>
<keyword evidence="3 11" id="KW-0813">Transport</keyword>
<feature type="repeat" description="Solcar" evidence="10">
    <location>
        <begin position="51"/>
        <end position="137"/>
    </location>
</feature>
<keyword evidence="6" id="KW-0999">Mitochondrion inner membrane</keyword>
<dbReference type="InterPro" id="IPR023395">
    <property type="entry name" value="MCP_dom_sf"/>
</dbReference>
<feature type="repeat" description="Solcar" evidence="10">
    <location>
        <begin position="147"/>
        <end position="239"/>
    </location>
</feature>
<evidence type="ECO:0000256" key="6">
    <source>
        <dbReference type="ARBA" id="ARBA00022792"/>
    </source>
</evidence>
<evidence type="ECO:0000256" key="2">
    <source>
        <dbReference type="ARBA" id="ARBA00006375"/>
    </source>
</evidence>
<organism evidence="12 13">
    <name type="scientific">Trichostrongylus colubriformis</name>
    <name type="common">Black scour worm</name>
    <dbReference type="NCBI Taxonomy" id="6319"/>
    <lineage>
        <taxon>Eukaryota</taxon>
        <taxon>Metazoa</taxon>
        <taxon>Ecdysozoa</taxon>
        <taxon>Nematoda</taxon>
        <taxon>Chromadorea</taxon>
        <taxon>Rhabditida</taxon>
        <taxon>Rhabditina</taxon>
        <taxon>Rhabditomorpha</taxon>
        <taxon>Strongyloidea</taxon>
        <taxon>Trichostrongylidae</taxon>
        <taxon>Trichostrongylus</taxon>
    </lineage>
</organism>
<dbReference type="Proteomes" id="UP001331761">
    <property type="component" value="Unassembled WGS sequence"/>
</dbReference>
<comment type="similarity">
    <text evidence="2 11">Belongs to the mitochondrial carrier (TC 2.A.29) family.</text>
</comment>
<evidence type="ECO:0000313" key="12">
    <source>
        <dbReference type="EMBL" id="KAK5969409.1"/>
    </source>
</evidence>
<dbReference type="InterPro" id="IPR050391">
    <property type="entry name" value="Mito_Metabolite_Transporter"/>
</dbReference>
<gene>
    <name evidence="12" type="ORF">GCK32_001811</name>
</gene>
<evidence type="ECO:0000256" key="9">
    <source>
        <dbReference type="ARBA" id="ARBA00023136"/>
    </source>
</evidence>
<keyword evidence="7" id="KW-1133">Transmembrane helix</keyword>
<evidence type="ECO:0000256" key="3">
    <source>
        <dbReference type="ARBA" id="ARBA00022448"/>
    </source>
</evidence>
<keyword evidence="13" id="KW-1185">Reference proteome</keyword>
<evidence type="ECO:0000256" key="8">
    <source>
        <dbReference type="ARBA" id="ARBA00023128"/>
    </source>
</evidence>
<dbReference type="GO" id="GO:0005743">
    <property type="term" value="C:mitochondrial inner membrane"/>
    <property type="evidence" value="ECO:0007669"/>
    <property type="project" value="UniProtKB-SubCell"/>
</dbReference>
<comment type="subcellular location">
    <subcellularLocation>
        <location evidence="1">Mitochondrion inner membrane</location>
        <topology evidence="1">Multi-pass membrane protein</topology>
    </subcellularLocation>
</comment>
<keyword evidence="9 10" id="KW-0472">Membrane</keyword>
<dbReference type="Gene3D" id="1.50.40.10">
    <property type="entry name" value="Mitochondrial carrier domain"/>
    <property type="match status" value="1"/>
</dbReference>
<dbReference type="EMBL" id="WIXE01020176">
    <property type="protein sequence ID" value="KAK5969409.1"/>
    <property type="molecule type" value="Genomic_DNA"/>
</dbReference>
<evidence type="ECO:0000256" key="1">
    <source>
        <dbReference type="ARBA" id="ARBA00004448"/>
    </source>
</evidence>
<dbReference type="InterPro" id="IPR018108">
    <property type="entry name" value="MCP_transmembrane"/>
</dbReference>
<evidence type="ECO:0000313" key="13">
    <source>
        <dbReference type="Proteomes" id="UP001331761"/>
    </source>
</evidence>
<keyword evidence="4 10" id="KW-0812">Transmembrane</keyword>
<sequence>MPHLCLFSRICVHTVFHQHFHVHMWSCNRFRLMAKHHADQDVGDVSDSPVKQVITKYFLSCTAALVAETVTYPLDITKTRLQIAGNKHTKGGMFQVTYDIVRREGALMLWTGVGPAITRHYIYTGIRMGAYESLRGMVFEKKKEKTFPMWKAMICGATAGLVAQFAASPTDLVKVQMQMEGLRRLQQLPLRYNGAWHCFVSLYRTQGFFGLWLGWIPNCQRAALLNMADISTYDFVKHKLLGDFDLPDNWLTHAIASACAGLSAAVVSLPSDVVKTRMMDQIRHELDAKMAQVKTKQVQLYNGCIDCFVKIVRHEGFFSLYKGFLPSYIRMAPWSLTFWVSYEEIRKFVGAPSF</sequence>
<proteinExistence type="inferred from homology"/>
<dbReference type="SUPFAM" id="SSF103506">
    <property type="entry name" value="Mitochondrial carrier"/>
    <property type="match status" value="1"/>
</dbReference>
<reference evidence="12 13" key="1">
    <citation type="submission" date="2019-10" db="EMBL/GenBank/DDBJ databases">
        <title>Assembly and Annotation for the nematode Trichostrongylus colubriformis.</title>
        <authorList>
            <person name="Martin J."/>
        </authorList>
    </citation>
    <scope>NUCLEOTIDE SEQUENCE [LARGE SCALE GENOMIC DNA]</scope>
    <source>
        <strain evidence="12">G859</strain>
        <tissue evidence="12">Whole worm</tissue>
    </source>
</reference>
<comment type="caution">
    <text evidence="12">The sequence shown here is derived from an EMBL/GenBank/DDBJ whole genome shotgun (WGS) entry which is preliminary data.</text>
</comment>
<dbReference type="FunFam" id="1.50.40.10:FF:000062">
    <property type="entry name" value="mitochondrial uncoupling protein 3"/>
    <property type="match status" value="1"/>
</dbReference>
<keyword evidence="8" id="KW-0496">Mitochondrion</keyword>
<accession>A0AAN8IYL4</accession>
<dbReference type="AlphaFoldDB" id="A0AAN8IYL4"/>
<name>A0AAN8IYL4_TRICO</name>
<protein>
    <submittedName>
        <fullName evidence="12">Mitochondrial uncoupling protein 4</fullName>
    </submittedName>
</protein>
<dbReference type="PROSITE" id="PS50920">
    <property type="entry name" value="SOLCAR"/>
    <property type="match status" value="3"/>
</dbReference>
<evidence type="ECO:0000256" key="4">
    <source>
        <dbReference type="ARBA" id="ARBA00022692"/>
    </source>
</evidence>
<evidence type="ECO:0000256" key="7">
    <source>
        <dbReference type="ARBA" id="ARBA00022989"/>
    </source>
</evidence>
<evidence type="ECO:0000256" key="10">
    <source>
        <dbReference type="PROSITE-ProRule" id="PRU00282"/>
    </source>
</evidence>
<dbReference type="Pfam" id="PF00153">
    <property type="entry name" value="Mito_carr"/>
    <property type="match status" value="3"/>
</dbReference>